<reference evidence="10 11" key="1">
    <citation type="journal article" date="2014" name="BMC Genomics">
        <title>Comparative genome sequencing reveals chemotype-specific gene clusters in the toxigenic black mold Stachybotrys.</title>
        <authorList>
            <person name="Semeiks J."/>
            <person name="Borek D."/>
            <person name="Otwinowski Z."/>
            <person name="Grishin N.V."/>
        </authorList>
    </citation>
    <scope>NUCLEOTIDE SEQUENCE [LARGE SCALE GENOMIC DNA]</scope>
    <source>
        <strain evidence="11">CBS 109288 / IBT 7711</strain>
    </source>
</reference>
<evidence type="ECO:0000259" key="8">
    <source>
        <dbReference type="Pfam" id="PF00082"/>
    </source>
</evidence>
<dbReference type="GO" id="GO:0005576">
    <property type="term" value="C:extracellular region"/>
    <property type="evidence" value="ECO:0007669"/>
    <property type="project" value="UniProtKB-ARBA"/>
</dbReference>
<dbReference type="Gene3D" id="3.40.50.200">
    <property type="entry name" value="Peptidase S8/S53 domain"/>
    <property type="match status" value="1"/>
</dbReference>
<dbReference type="InterPro" id="IPR034193">
    <property type="entry name" value="PCSK9_ProteinaseK-like"/>
</dbReference>
<evidence type="ECO:0000256" key="1">
    <source>
        <dbReference type="ARBA" id="ARBA00011073"/>
    </source>
</evidence>
<dbReference type="HOGENOM" id="CLU_011263_1_4_1"/>
<gene>
    <name evidence="10" type="ORF">S7711_03816</name>
</gene>
<evidence type="ECO:0000313" key="11">
    <source>
        <dbReference type="Proteomes" id="UP000028045"/>
    </source>
</evidence>
<evidence type="ECO:0000256" key="7">
    <source>
        <dbReference type="SAM" id="SignalP"/>
    </source>
</evidence>
<dbReference type="InterPro" id="IPR023828">
    <property type="entry name" value="Peptidase_S8_Ser-AS"/>
</dbReference>
<feature type="domain" description="Inhibitor I9" evidence="9">
    <location>
        <begin position="31"/>
        <end position="105"/>
    </location>
</feature>
<dbReference type="AlphaFoldDB" id="A0A084AUA3"/>
<keyword evidence="11" id="KW-1185">Reference proteome</keyword>
<dbReference type="InterPro" id="IPR015500">
    <property type="entry name" value="Peptidase_S8_subtilisin-rel"/>
</dbReference>
<dbReference type="PANTHER" id="PTHR43806:SF58">
    <property type="entry name" value="ALKALINE PROTEASE 1-RELATED"/>
    <property type="match status" value="1"/>
</dbReference>
<dbReference type="Pfam" id="PF00082">
    <property type="entry name" value="Peptidase_S8"/>
    <property type="match status" value="1"/>
</dbReference>
<sequence length="394" mass="40573">MLNSVALYVLGVFAAAGHALPASSSSVVPGKFIVSLKASADVDLGSHTQWVSEVHARNIARRAGDSTGVDQTFSFPGYQAYSGSFDEETLDSIRANPNVSYVEPELIFMPTAVITQEDASWALSQISNANPPSSSSGYHYDDSAGEGSFIYVADTGILLDHVEFEGRAQAGYSSGSPTDLLHGTYVASLAGGVTYGVAKQATIIDLQVLGNAGGSTTTVLAGLTWAVNDAISNGRVGASVINMSLGSPSVSQSLNDAVQAAIDDGIPVVVAAGNANQDAAGWSPASNPGAITVAASNQNYARWSSSNWGSAVDIFAPGERVTGASSSSNTALITDSGTSMAAPHVAGVIAYLLSLEGPRSPDEMWERLQELAIRDVVADPRGVPNLLLYNGNGL</sequence>
<feature type="active site" description="Charge relay system" evidence="6">
    <location>
        <position position="339"/>
    </location>
</feature>
<name>A0A084AUA3_STACB</name>
<feature type="signal peptide" evidence="7">
    <location>
        <begin position="1"/>
        <end position="19"/>
    </location>
</feature>
<dbReference type="OrthoDB" id="206201at2759"/>
<evidence type="ECO:0008006" key="12">
    <source>
        <dbReference type="Google" id="ProtNLM"/>
    </source>
</evidence>
<dbReference type="InterPro" id="IPR000209">
    <property type="entry name" value="Peptidase_S8/S53_dom"/>
</dbReference>
<feature type="active site" description="Charge relay system" evidence="6">
    <location>
        <position position="182"/>
    </location>
</feature>
<dbReference type="PRINTS" id="PR00723">
    <property type="entry name" value="SUBTILISIN"/>
</dbReference>
<keyword evidence="2 6" id="KW-0645">Protease</keyword>
<dbReference type="GO" id="GO:0006508">
    <property type="term" value="P:proteolysis"/>
    <property type="evidence" value="ECO:0007669"/>
    <property type="project" value="UniProtKB-KW"/>
</dbReference>
<dbReference type="EMBL" id="KL648556">
    <property type="protein sequence ID" value="KEY68882.1"/>
    <property type="molecule type" value="Genomic_DNA"/>
</dbReference>
<dbReference type="Pfam" id="PF05922">
    <property type="entry name" value="Inhibitor_I9"/>
    <property type="match status" value="1"/>
</dbReference>
<evidence type="ECO:0000256" key="4">
    <source>
        <dbReference type="ARBA" id="ARBA00022801"/>
    </source>
</evidence>
<accession>A0A084AUA3</accession>
<evidence type="ECO:0000256" key="6">
    <source>
        <dbReference type="PROSITE-ProRule" id="PRU01240"/>
    </source>
</evidence>
<dbReference type="InterPro" id="IPR050131">
    <property type="entry name" value="Peptidase_S8_subtilisin-like"/>
</dbReference>
<evidence type="ECO:0000259" key="9">
    <source>
        <dbReference type="Pfam" id="PF05922"/>
    </source>
</evidence>
<evidence type="ECO:0000256" key="3">
    <source>
        <dbReference type="ARBA" id="ARBA00022729"/>
    </source>
</evidence>
<feature type="active site" description="Charge relay system" evidence="6">
    <location>
        <position position="154"/>
    </location>
</feature>
<dbReference type="GO" id="GO:0004252">
    <property type="term" value="F:serine-type endopeptidase activity"/>
    <property type="evidence" value="ECO:0007669"/>
    <property type="project" value="UniProtKB-UniRule"/>
</dbReference>
<keyword evidence="3 7" id="KW-0732">Signal</keyword>
<evidence type="ECO:0000256" key="5">
    <source>
        <dbReference type="ARBA" id="ARBA00022825"/>
    </source>
</evidence>
<dbReference type="InterPro" id="IPR037045">
    <property type="entry name" value="S8pro/Inhibitor_I9_sf"/>
</dbReference>
<dbReference type="FunFam" id="3.40.50.200:FF:000007">
    <property type="entry name" value="Subtilisin-like serine protease"/>
    <property type="match status" value="1"/>
</dbReference>
<comment type="similarity">
    <text evidence="1 6">Belongs to the peptidase S8 family.</text>
</comment>
<dbReference type="PROSITE" id="PS51892">
    <property type="entry name" value="SUBTILASE"/>
    <property type="match status" value="1"/>
</dbReference>
<dbReference type="SUPFAM" id="SSF52743">
    <property type="entry name" value="Subtilisin-like"/>
    <property type="match status" value="1"/>
</dbReference>
<organism evidence="10 11">
    <name type="scientific">Stachybotrys chartarum (strain CBS 109288 / IBT 7711)</name>
    <name type="common">Toxic black mold</name>
    <name type="synonym">Stilbospora chartarum</name>
    <dbReference type="NCBI Taxonomy" id="1280523"/>
    <lineage>
        <taxon>Eukaryota</taxon>
        <taxon>Fungi</taxon>
        <taxon>Dikarya</taxon>
        <taxon>Ascomycota</taxon>
        <taxon>Pezizomycotina</taxon>
        <taxon>Sordariomycetes</taxon>
        <taxon>Hypocreomycetidae</taxon>
        <taxon>Hypocreales</taxon>
        <taxon>Stachybotryaceae</taxon>
        <taxon>Stachybotrys</taxon>
    </lineage>
</organism>
<evidence type="ECO:0000313" key="10">
    <source>
        <dbReference type="EMBL" id="KEY68882.1"/>
    </source>
</evidence>
<keyword evidence="4 6" id="KW-0378">Hydrolase</keyword>
<dbReference type="CDD" id="cd04077">
    <property type="entry name" value="Peptidases_S8_PCSK9_ProteinaseK_like"/>
    <property type="match status" value="1"/>
</dbReference>
<dbReference type="PANTHER" id="PTHR43806">
    <property type="entry name" value="PEPTIDASE S8"/>
    <property type="match status" value="1"/>
</dbReference>
<protein>
    <recommendedName>
        <fullName evidence="12">Peptidase S8/S53 domain-containing protein</fullName>
    </recommendedName>
</protein>
<dbReference type="PROSITE" id="PS00137">
    <property type="entry name" value="SUBTILASE_HIS"/>
    <property type="match status" value="1"/>
</dbReference>
<dbReference type="InterPro" id="IPR022398">
    <property type="entry name" value="Peptidase_S8_His-AS"/>
</dbReference>
<keyword evidence="5 6" id="KW-0720">Serine protease</keyword>
<proteinExistence type="inferred from homology"/>
<evidence type="ECO:0000256" key="2">
    <source>
        <dbReference type="ARBA" id="ARBA00022670"/>
    </source>
</evidence>
<feature type="domain" description="Peptidase S8/S53" evidence="8">
    <location>
        <begin position="145"/>
        <end position="373"/>
    </location>
</feature>
<dbReference type="Gene3D" id="3.30.70.80">
    <property type="entry name" value="Peptidase S8 propeptide/proteinase inhibitor I9"/>
    <property type="match status" value="1"/>
</dbReference>
<dbReference type="Proteomes" id="UP000028045">
    <property type="component" value="Unassembled WGS sequence"/>
</dbReference>
<dbReference type="InterPro" id="IPR036852">
    <property type="entry name" value="Peptidase_S8/S53_dom_sf"/>
</dbReference>
<feature type="chain" id="PRO_5001771332" description="Peptidase S8/S53 domain-containing protein" evidence="7">
    <location>
        <begin position="20"/>
        <end position="394"/>
    </location>
</feature>
<dbReference type="PROSITE" id="PS00138">
    <property type="entry name" value="SUBTILASE_SER"/>
    <property type="match status" value="1"/>
</dbReference>
<dbReference type="InterPro" id="IPR010259">
    <property type="entry name" value="S8pro/Inhibitor_I9"/>
</dbReference>
<dbReference type="SUPFAM" id="SSF54897">
    <property type="entry name" value="Protease propeptides/inhibitors"/>
    <property type="match status" value="1"/>
</dbReference>